<dbReference type="RefSeq" id="WP_117587201.1">
    <property type="nucleotide sequence ID" value="NZ_JANDWK010000031.1"/>
</dbReference>
<accession>A0A3E5E0X4</accession>
<dbReference type="Proteomes" id="UP000286211">
    <property type="component" value="Unassembled WGS sequence"/>
</dbReference>
<protein>
    <submittedName>
        <fullName evidence="2">Uncharacterized protein</fullName>
    </submittedName>
</protein>
<dbReference type="EMBL" id="JANDWN010000033">
    <property type="protein sequence ID" value="MCP9600602.1"/>
    <property type="molecule type" value="Genomic_DNA"/>
</dbReference>
<evidence type="ECO:0000313" key="3">
    <source>
        <dbReference type="EMBL" id="RHK07854.1"/>
    </source>
</evidence>
<evidence type="ECO:0000313" key="4">
    <source>
        <dbReference type="Proteomes" id="UP000283872"/>
    </source>
</evidence>
<evidence type="ECO:0000313" key="5">
    <source>
        <dbReference type="Proteomes" id="UP000286211"/>
    </source>
</evidence>
<name>A0A3E5E0X4_9BACT</name>
<comment type="caution">
    <text evidence="2">The sequence shown here is derived from an EMBL/GenBank/DDBJ whole genome shotgun (WGS) entry which is preliminary data.</text>
</comment>
<dbReference type="Proteomes" id="UP000283872">
    <property type="component" value="Unassembled WGS sequence"/>
</dbReference>
<organism evidence="2 4">
    <name type="scientific">Segatella copri</name>
    <dbReference type="NCBI Taxonomy" id="165179"/>
    <lineage>
        <taxon>Bacteria</taxon>
        <taxon>Pseudomonadati</taxon>
        <taxon>Bacteroidota</taxon>
        <taxon>Bacteroidia</taxon>
        <taxon>Bacteroidales</taxon>
        <taxon>Prevotellaceae</taxon>
        <taxon>Segatella</taxon>
    </lineage>
</organism>
<sequence>MSEVKPYKLPEEKTSIVSDSMAVRITPDTDIVTLRHNVMDAVYATTDQNALYSCLVFLSSQKQTLQSSVKKELLNRLDELSKLPDGWDGEGSLALSRNIVDFVKRIVLLATDTSLQNWVAFPDARGCIYLDYTEDNNIAGVTITNHQVVAFIKRDGHLSKFSFDKLDEKEVLSLLEKAHG</sequence>
<dbReference type="EMBL" id="QRNB01000104">
    <property type="protein sequence ID" value="RHK07854.1"/>
    <property type="molecule type" value="Genomic_DNA"/>
</dbReference>
<reference evidence="1" key="2">
    <citation type="submission" date="2022-07" db="EMBL/GenBank/DDBJ databases">
        <title>Prevotella copri.</title>
        <authorList>
            <person name="Yang C."/>
        </authorList>
    </citation>
    <scope>NUCLEOTIDE SEQUENCE</scope>
    <source>
        <strain evidence="1">HF1476</strain>
    </source>
</reference>
<evidence type="ECO:0000313" key="1">
    <source>
        <dbReference type="EMBL" id="MCP9600602.1"/>
    </source>
</evidence>
<reference evidence="4 5" key="1">
    <citation type="submission" date="2018-08" db="EMBL/GenBank/DDBJ databases">
        <title>A genome reference for cultivated species of the human gut microbiota.</title>
        <authorList>
            <person name="Zou Y."/>
            <person name="Xue W."/>
            <person name="Luo G."/>
        </authorList>
    </citation>
    <scope>NUCLEOTIDE SEQUENCE [LARGE SCALE GENOMIC DNA]</scope>
    <source>
        <strain evidence="2 4">AF24-12</strain>
        <strain evidence="3 5">AF46-2NS</strain>
    </source>
</reference>
<dbReference type="Proteomes" id="UP001204486">
    <property type="component" value="Unassembled WGS sequence"/>
</dbReference>
<proteinExistence type="predicted"/>
<gene>
    <name evidence="3" type="ORF">DW079_13525</name>
    <name evidence="2" type="ORF">DWY11_01490</name>
    <name evidence="1" type="ORF">NNC55_11655</name>
</gene>
<dbReference type="EMBL" id="QRVA01000002">
    <property type="protein sequence ID" value="RGS19453.1"/>
    <property type="molecule type" value="Genomic_DNA"/>
</dbReference>
<dbReference type="AlphaFoldDB" id="A0A3E5E0X4"/>
<evidence type="ECO:0000313" key="2">
    <source>
        <dbReference type="EMBL" id="RGS19453.1"/>
    </source>
</evidence>